<reference evidence="1" key="1">
    <citation type="submission" date="2018-02" db="EMBL/GenBank/DDBJ databases">
        <title>The genomes of Aspergillus section Nigri reveals drivers in fungal speciation.</title>
        <authorList>
            <consortium name="DOE Joint Genome Institute"/>
            <person name="Vesth T.C."/>
            <person name="Nybo J."/>
            <person name="Theobald S."/>
            <person name="Brandl J."/>
            <person name="Frisvad J.C."/>
            <person name="Nielsen K.F."/>
            <person name="Lyhne E.K."/>
            <person name="Kogle M.E."/>
            <person name="Kuo A."/>
            <person name="Riley R."/>
            <person name="Clum A."/>
            <person name="Nolan M."/>
            <person name="Lipzen A."/>
            <person name="Salamov A."/>
            <person name="Henrissat B."/>
            <person name="Wiebenga A."/>
            <person name="De vries R.P."/>
            <person name="Grigoriev I.V."/>
            <person name="Mortensen U.H."/>
            <person name="Andersen M.R."/>
            <person name="Baker S.E."/>
        </authorList>
    </citation>
    <scope>NUCLEOTIDE SEQUENCE</scope>
    <source>
        <strain evidence="1">CBS 621.78</strain>
    </source>
</reference>
<organism evidence="1 2">
    <name type="scientific">Aspergillus brunneoviolaceus CBS 621.78</name>
    <dbReference type="NCBI Taxonomy" id="1450534"/>
    <lineage>
        <taxon>Eukaryota</taxon>
        <taxon>Fungi</taxon>
        <taxon>Dikarya</taxon>
        <taxon>Ascomycota</taxon>
        <taxon>Pezizomycotina</taxon>
        <taxon>Eurotiomycetes</taxon>
        <taxon>Eurotiomycetidae</taxon>
        <taxon>Eurotiales</taxon>
        <taxon>Aspergillaceae</taxon>
        <taxon>Aspergillus</taxon>
        <taxon>Aspergillus subgen. Circumdati</taxon>
    </lineage>
</organism>
<keyword evidence="2" id="KW-1185">Reference proteome</keyword>
<evidence type="ECO:0000313" key="1">
    <source>
        <dbReference type="EMBL" id="RAH47056.1"/>
    </source>
</evidence>
<protein>
    <submittedName>
        <fullName evidence="1">Uncharacterized protein</fullName>
    </submittedName>
</protein>
<sequence length="758" mass="82973">MFGGIDSERDLEKAPQVAKAPMDDSSDGAVPGESFMYGNSVYAKLQRLAGKFNIEQRGVERVPENERTDTSYFNISSMWLAANMVVSSFAIGILGPESFGLGFVDSILVCLFFNLIGVLTVCWFSCFGPAFGLRQMVLSRFWFGYWPTRFIALLNVLSCLGWSAANSIVGAQLLNAVNSDVPGFAGILIIAVCTLFVTFAGYKVVHLYEFYSWIPTFIVFMIVFGMFAHSGDFWNIPMGTGAAEIGSVLSYGATVYGFATGWTSYAADYTVYQPSDRSRRKVFLAAFGGLIPPLLFTQFLGIAVATAAMVNDGNNKYATGYAQSGNGGIIWAIVEPLGGFGKFCLVILALSIIANNCPNIYSVSLTLQVLSHQTQRVPRFIWVFLASCVSVAVAIPGYSHFEEVLENLMDFIAYWLAIYSGIAIADHFIVRRGFGGYRPEHYDKPEKLPYGFAACISFAFGVVGMITGMSETCRADWADDEEFDDPSALPAQQITTNKDGTKTVVSYRFNDEGKKVKVTRRIKTTVVREHVNPQVAERRSWAKFGLEKGHAPGPSFDTTSVGENIAFRPSINWKIQAQEEEKNPEKGSMKDQLRDKKVKCRICSGEHFTARCPFKDTMAPVDEPAGGAGGVEGGADEGAAAAGGLGATSGSYVPPHLRKGAAGGGERMAGKFEKDDLATLRVTNVSELAEEGELRDLFERFGRVTRVFLARDRETQRAKGFAFISFADRSDAARACEKMDGFGYRHLILRVEFAKRAT</sequence>
<gene>
    <name evidence="1" type="ORF">BO95DRAFT_452098</name>
</gene>
<name>A0ACD1GD70_9EURO</name>
<dbReference type="Proteomes" id="UP000249057">
    <property type="component" value="Unassembled WGS sequence"/>
</dbReference>
<dbReference type="EMBL" id="KZ825332">
    <property type="protein sequence ID" value="RAH47056.1"/>
    <property type="molecule type" value="Genomic_DNA"/>
</dbReference>
<evidence type="ECO:0000313" key="2">
    <source>
        <dbReference type="Proteomes" id="UP000249057"/>
    </source>
</evidence>
<proteinExistence type="predicted"/>
<accession>A0ACD1GD70</accession>